<dbReference type="KEGG" id="bmei:Spa11_01040"/>
<evidence type="ECO:0008006" key="4">
    <source>
        <dbReference type="Google" id="ProtNLM"/>
    </source>
</evidence>
<dbReference type="EMBL" id="CP036349">
    <property type="protein sequence ID" value="QDV71935.1"/>
    <property type="molecule type" value="Genomic_DNA"/>
</dbReference>
<dbReference type="Proteomes" id="UP000316426">
    <property type="component" value="Chromosome"/>
</dbReference>
<accession>A0A518K2F2</accession>
<dbReference type="RefSeq" id="WP_145105321.1">
    <property type="nucleotide sequence ID" value="NZ_CP036349.1"/>
</dbReference>
<name>A0A518K2F2_9BACT</name>
<dbReference type="AlphaFoldDB" id="A0A518K2F2"/>
<keyword evidence="3" id="KW-1185">Reference proteome</keyword>
<feature type="signal peptide" evidence="1">
    <location>
        <begin position="1"/>
        <end position="25"/>
    </location>
</feature>
<gene>
    <name evidence="2" type="ORF">Spa11_01040</name>
</gene>
<feature type="chain" id="PRO_5022013956" description="LTD domain-containing protein" evidence="1">
    <location>
        <begin position="26"/>
        <end position="582"/>
    </location>
</feature>
<evidence type="ECO:0000313" key="3">
    <source>
        <dbReference type="Proteomes" id="UP000316426"/>
    </source>
</evidence>
<evidence type="ECO:0000256" key="1">
    <source>
        <dbReference type="SAM" id="SignalP"/>
    </source>
</evidence>
<proteinExistence type="predicted"/>
<evidence type="ECO:0000313" key="2">
    <source>
        <dbReference type="EMBL" id="QDV71935.1"/>
    </source>
</evidence>
<reference evidence="2 3" key="1">
    <citation type="submission" date="2019-02" db="EMBL/GenBank/DDBJ databases">
        <title>Deep-cultivation of Planctomycetes and their phenomic and genomic characterization uncovers novel biology.</title>
        <authorList>
            <person name="Wiegand S."/>
            <person name="Jogler M."/>
            <person name="Boedeker C."/>
            <person name="Pinto D."/>
            <person name="Vollmers J."/>
            <person name="Rivas-Marin E."/>
            <person name="Kohn T."/>
            <person name="Peeters S.H."/>
            <person name="Heuer A."/>
            <person name="Rast P."/>
            <person name="Oberbeckmann S."/>
            <person name="Bunk B."/>
            <person name="Jeske O."/>
            <person name="Meyerdierks A."/>
            <person name="Storesund J.E."/>
            <person name="Kallscheuer N."/>
            <person name="Luecker S."/>
            <person name="Lage O.M."/>
            <person name="Pohl T."/>
            <person name="Merkel B.J."/>
            <person name="Hornburger P."/>
            <person name="Mueller R.-W."/>
            <person name="Bruemmer F."/>
            <person name="Labrenz M."/>
            <person name="Spormann A.M."/>
            <person name="Op den Camp H."/>
            <person name="Overmann J."/>
            <person name="Amann R."/>
            <person name="Jetten M.S.M."/>
            <person name="Mascher T."/>
            <person name="Medema M.H."/>
            <person name="Devos D.P."/>
            <person name="Kaster A.-K."/>
            <person name="Ovreas L."/>
            <person name="Rohde M."/>
            <person name="Galperin M.Y."/>
            <person name="Jogler C."/>
        </authorList>
    </citation>
    <scope>NUCLEOTIDE SEQUENCE [LARGE SCALE GENOMIC DNA]</scope>
    <source>
        <strain evidence="2 3">Spa11</strain>
    </source>
</reference>
<keyword evidence="1" id="KW-0732">Signal</keyword>
<sequence length="582" mass="59413" precursor="true">MTILKTALASSVVLTALHGASPTSAQTRVDWIGAPGAELAWDEGDFGGGEGANWASGNPPLNFQPDGTFGSGEYASISNGGVALVDHAIAISPSEVRLGEDSGSSGALVLRDGGSLTVQPGVSGSGVLANGVGGTGRLVLRDNLGAFSLQGYTQNAASTLVAQLGGPSSFVNPVSVANEIDLAGTLRLEATPGSGFVASAGNSWTIMQGSSVTGGFDAVEQSPGLLSNAGQYFSVSTESNGVVVSVDQRLVLTIDRFTGQTSLSNPAGHATSLGVINYTLRANSGLQSDDANWQSFADDNSKPGWYEANPTSTALSELNPTGTQQFAPGSSHDFGTPLTVDTSAPLGAPRVSADGVSLSYQLPTGEYVEAGLEVVGRFNDLVLVVDPQTGAATIQNQSNQALDLIGYTISSTTDSLLPDYSGSGLTDWRTANPTTSDLSELSIGDALSMGSGAEAPLGVAWDVASGPSDPLTFFYQTEDGGFHQGTVHFGDLAEVPPLLAGDYNNDGAVNAADYTVWRDAEGTSATLPNDAIGGVIGPAQYVQWSSNYGATNAPDATAIPEPLSLALVLVTLALQPGRRCER</sequence>
<protein>
    <recommendedName>
        <fullName evidence="4">LTD domain-containing protein</fullName>
    </recommendedName>
</protein>
<organism evidence="2 3">
    <name type="scientific">Botrimarina mediterranea</name>
    <dbReference type="NCBI Taxonomy" id="2528022"/>
    <lineage>
        <taxon>Bacteria</taxon>
        <taxon>Pseudomonadati</taxon>
        <taxon>Planctomycetota</taxon>
        <taxon>Planctomycetia</taxon>
        <taxon>Pirellulales</taxon>
        <taxon>Lacipirellulaceae</taxon>
        <taxon>Botrimarina</taxon>
    </lineage>
</organism>